<sequence length="83" mass="9076">MDRVEAATVTAAGESGGPAKPHRRCHQRAGTKSCSSGSRAHQSPWEDQSHMSGHPDGVDPRYQATPKRRSTCDDSRKVEMMRA</sequence>
<name>A0AAP0JH33_9MAGN</name>
<protein>
    <submittedName>
        <fullName evidence="2">Uncharacterized protein</fullName>
    </submittedName>
</protein>
<comment type="caution">
    <text evidence="2">The sequence shown here is derived from an EMBL/GenBank/DDBJ whole genome shotgun (WGS) entry which is preliminary data.</text>
</comment>
<evidence type="ECO:0000256" key="1">
    <source>
        <dbReference type="SAM" id="MobiDB-lite"/>
    </source>
</evidence>
<gene>
    <name evidence="2" type="ORF">Scep_012566</name>
</gene>
<feature type="region of interest" description="Disordered" evidence="1">
    <location>
        <begin position="1"/>
        <end position="83"/>
    </location>
</feature>
<dbReference type="EMBL" id="JBBNAG010000005">
    <property type="protein sequence ID" value="KAK9133038.1"/>
    <property type="molecule type" value="Genomic_DNA"/>
</dbReference>
<evidence type="ECO:0000313" key="3">
    <source>
        <dbReference type="Proteomes" id="UP001419268"/>
    </source>
</evidence>
<reference evidence="2 3" key="1">
    <citation type="submission" date="2024-01" db="EMBL/GenBank/DDBJ databases">
        <title>Genome assemblies of Stephania.</title>
        <authorList>
            <person name="Yang L."/>
        </authorList>
    </citation>
    <scope>NUCLEOTIDE SEQUENCE [LARGE SCALE GENOMIC DNA]</scope>
    <source>
        <strain evidence="2">JXDWG</strain>
        <tissue evidence="2">Leaf</tissue>
    </source>
</reference>
<feature type="compositionally biased region" description="Basic and acidic residues" evidence="1">
    <location>
        <begin position="70"/>
        <end position="83"/>
    </location>
</feature>
<feature type="compositionally biased region" description="Polar residues" evidence="1">
    <location>
        <begin position="30"/>
        <end position="41"/>
    </location>
</feature>
<evidence type="ECO:0000313" key="2">
    <source>
        <dbReference type="EMBL" id="KAK9133038.1"/>
    </source>
</evidence>
<organism evidence="2 3">
    <name type="scientific">Stephania cephalantha</name>
    <dbReference type="NCBI Taxonomy" id="152367"/>
    <lineage>
        <taxon>Eukaryota</taxon>
        <taxon>Viridiplantae</taxon>
        <taxon>Streptophyta</taxon>
        <taxon>Embryophyta</taxon>
        <taxon>Tracheophyta</taxon>
        <taxon>Spermatophyta</taxon>
        <taxon>Magnoliopsida</taxon>
        <taxon>Ranunculales</taxon>
        <taxon>Menispermaceae</taxon>
        <taxon>Menispermoideae</taxon>
        <taxon>Cissampelideae</taxon>
        <taxon>Stephania</taxon>
    </lineage>
</organism>
<keyword evidence="3" id="KW-1185">Reference proteome</keyword>
<dbReference type="Proteomes" id="UP001419268">
    <property type="component" value="Unassembled WGS sequence"/>
</dbReference>
<dbReference type="AlphaFoldDB" id="A0AAP0JH33"/>
<proteinExistence type="predicted"/>
<accession>A0AAP0JH33</accession>
<feature type="compositionally biased region" description="Basic residues" evidence="1">
    <location>
        <begin position="20"/>
        <end position="29"/>
    </location>
</feature>